<dbReference type="EMBL" id="CAEZYZ010000033">
    <property type="protein sequence ID" value="CAB4740540.1"/>
    <property type="molecule type" value="Genomic_DNA"/>
</dbReference>
<reference evidence="2" key="1">
    <citation type="submission" date="2020-05" db="EMBL/GenBank/DDBJ databases">
        <authorList>
            <person name="Chiriac C."/>
            <person name="Salcher M."/>
            <person name="Ghai R."/>
            <person name="Kavagutti S V."/>
        </authorList>
    </citation>
    <scope>NUCLEOTIDE SEQUENCE</scope>
</reference>
<accession>A0A6J6T081</accession>
<name>A0A6J6T081_9ZZZZ</name>
<sequence>MRRSARPAATAQSGRECCSRSAAARITARPLSGFFKRCITSDSEETTAPVSVCSISMPLPLERHRSPTPARTGTSRTFHVAMTPCISIDASMIAEQVGPSSAKAARANPRDEAEAPGSAMTPPPPARPTSSGTGVRVDAAGWRISSVTEAIEGTAGLVAPSSTSSTSVWSASRAASTGGTPAITRRRMCSRRTMS</sequence>
<evidence type="ECO:0000256" key="1">
    <source>
        <dbReference type="SAM" id="MobiDB-lite"/>
    </source>
</evidence>
<dbReference type="AlphaFoldDB" id="A0A6J6T081"/>
<evidence type="ECO:0000313" key="2">
    <source>
        <dbReference type="EMBL" id="CAB4740540.1"/>
    </source>
</evidence>
<protein>
    <submittedName>
        <fullName evidence="2">Unannotated protein</fullName>
    </submittedName>
</protein>
<gene>
    <name evidence="2" type="ORF">UFOPK2810_00307</name>
</gene>
<proteinExistence type="predicted"/>
<organism evidence="2">
    <name type="scientific">freshwater metagenome</name>
    <dbReference type="NCBI Taxonomy" id="449393"/>
    <lineage>
        <taxon>unclassified sequences</taxon>
        <taxon>metagenomes</taxon>
        <taxon>ecological metagenomes</taxon>
    </lineage>
</organism>
<feature type="region of interest" description="Disordered" evidence="1">
    <location>
        <begin position="99"/>
        <end position="135"/>
    </location>
</feature>